<evidence type="ECO:0000256" key="2">
    <source>
        <dbReference type="ARBA" id="ARBA00022741"/>
    </source>
</evidence>
<evidence type="ECO:0000256" key="3">
    <source>
        <dbReference type="ARBA" id="ARBA00022840"/>
    </source>
</evidence>
<dbReference type="SUPFAM" id="SSF52540">
    <property type="entry name" value="P-loop containing nucleoside triphosphate hydrolases"/>
    <property type="match status" value="1"/>
</dbReference>
<dbReference type="InterPro" id="IPR000523">
    <property type="entry name" value="Mg_chelatse_chII-like_cat_dom"/>
</dbReference>
<gene>
    <name evidence="5" type="ORF">AERYTH_07400</name>
</gene>
<dbReference type="PRINTS" id="PR01657">
    <property type="entry name" value="MCMFAMILY"/>
</dbReference>
<dbReference type="Proteomes" id="UP000067689">
    <property type="component" value="Chromosome"/>
</dbReference>
<dbReference type="SMART" id="SM00382">
    <property type="entry name" value="AAA"/>
    <property type="match status" value="1"/>
</dbReference>
<dbReference type="AlphaFoldDB" id="A0A0U4BGZ3"/>
<dbReference type="PROSITE" id="PS50051">
    <property type="entry name" value="MCM_2"/>
    <property type="match status" value="1"/>
</dbReference>
<evidence type="ECO:0000256" key="1">
    <source>
        <dbReference type="ARBA" id="ARBA00006354"/>
    </source>
</evidence>
<dbReference type="GO" id="GO:0005524">
    <property type="term" value="F:ATP binding"/>
    <property type="evidence" value="ECO:0007669"/>
    <property type="project" value="UniProtKB-KW"/>
</dbReference>
<dbReference type="InterPro" id="IPR027417">
    <property type="entry name" value="P-loop_NTPase"/>
</dbReference>
<dbReference type="InterPro" id="IPR045006">
    <property type="entry name" value="CHLI-like"/>
</dbReference>
<dbReference type="NCBIfam" id="TIGR00368">
    <property type="entry name" value="YifB family Mg chelatase-like AAA ATPase"/>
    <property type="match status" value="1"/>
</dbReference>
<dbReference type="PATRIC" id="fig|2041.4.peg.1552"/>
<reference evidence="5 6" key="1">
    <citation type="journal article" date="1991" name="Int. J. Syst. Bacteriol.">
        <title>Description of the erythromycin-producing bacterium Arthrobacter sp. strain NRRL B-3381 as Aeromicrobium erythreum gen. nov., sp. nov.</title>
        <authorList>
            <person name="Miller E.S."/>
            <person name="Woese C.R."/>
            <person name="Brenner S."/>
        </authorList>
    </citation>
    <scope>NUCLEOTIDE SEQUENCE [LARGE SCALE GENOMIC DNA]</scope>
    <source>
        <strain evidence="5 6">AR18</strain>
    </source>
</reference>
<dbReference type="PANTHER" id="PTHR32039">
    <property type="entry name" value="MAGNESIUM-CHELATASE SUBUNIT CHLI"/>
    <property type="match status" value="1"/>
</dbReference>
<dbReference type="SUPFAM" id="SSF54211">
    <property type="entry name" value="Ribosomal protein S5 domain 2-like"/>
    <property type="match status" value="1"/>
</dbReference>
<proteinExistence type="inferred from homology"/>
<dbReference type="Gene3D" id="3.30.230.10">
    <property type="match status" value="1"/>
</dbReference>
<name>A0A0U4BGZ3_9ACTN</name>
<dbReference type="Pfam" id="PF13541">
    <property type="entry name" value="ChlI"/>
    <property type="match status" value="1"/>
</dbReference>
<dbReference type="InterPro" id="IPR003593">
    <property type="entry name" value="AAA+_ATPase"/>
</dbReference>
<evidence type="ECO:0000313" key="5">
    <source>
        <dbReference type="EMBL" id="ALX04529.1"/>
    </source>
</evidence>
<dbReference type="InterPro" id="IPR004482">
    <property type="entry name" value="Mg_chelat-rel"/>
</dbReference>
<protein>
    <submittedName>
        <fullName evidence="5">Mg chelatase-like protein</fullName>
    </submittedName>
</protein>
<organism evidence="5 6">
    <name type="scientific">Aeromicrobium erythreum</name>
    <dbReference type="NCBI Taxonomy" id="2041"/>
    <lineage>
        <taxon>Bacteria</taxon>
        <taxon>Bacillati</taxon>
        <taxon>Actinomycetota</taxon>
        <taxon>Actinomycetes</taxon>
        <taxon>Propionibacteriales</taxon>
        <taxon>Nocardioidaceae</taxon>
        <taxon>Aeromicrobium</taxon>
    </lineage>
</organism>
<dbReference type="EMBL" id="CP011502">
    <property type="protein sequence ID" value="ALX04529.1"/>
    <property type="molecule type" value="Genomic_DNA"/>
</dbReference>
<dbReference type="RefSeq" id="WP_067856616.1">
    <property type="nucleotide sequence ID" value="NZ_CP011502.1"/>
</dbReference>
<evidence type="ECO:0000259" key="4">
    <source>
        <dbReference type="PROSITE" id="PS50051"/>
    </source>
</evidence>
<dbReference type="STRING" id="2041.AERYTH_07400"/>
<dbReference type="InterPro" id="IPR020568">
    <property type="entry name" value="Ribosomal_Su5_D2-typ_SF"/>
</dbReference>
<keyword evidence="3" id="KW-0067">ATP-binding</keyword>
<dbReference type="Pfam" id="PF13335">
    <property type="entry name" value="Mg_chelatase_C"/>
    <property type="match status" value="1"/>
</dbReference>
<keyword evidence="2" id="KW-0547">Nucleotide-binding</keyword>
<sequence length="524" mass="55304">MAATHSVTLDGLTGRAIEVEVDIASGLPKTIVVGLADTIVNEARDRVRAAVVNSGTTWPDQRVTINLAPSTLPKTGSHYDLAIGVAMFVEKTLVPVEATAGTVFIGELALDGRLRAVRGVLPATIAAVEAGFGRVFVPESNVGEAELVSGVQVVGVRSLRQVVALLTGEDEPDDPPVPPLEEGVGLGHAYVDRVAGLDLADVAGQEDTRTAVVVAAAGGHHVLMTGPPGIGKTMLAQRLPGLLPDLTREQALEVSAVHSLAGVLPADVPLVERPPFVDPHHTASAVAIVGGGQRGIRPGALSLAHRGVLFLDEAPEFASNVLDALRQPLESGHVVVSRAAQTATFPARFQLVLAANPCPCGQGGSVSDPCECTPLMQRRYRDRISGPVRDRIDIHRTLVPPSRPELVHETAGARSTAQLAPAVRRARERQAVRFAGTPWQANADVPGVDLRKHWPATDAARRLVDSHLRGQRLSARSADRVLRVAWTVCDLRDGGQPDVDDVELALALRRGTPLGPLLRDLVTS</sequence>
<dbReference type="OrthoDB" id="9813147at2"/>
<accession>A0A0U4BGZ3</accession>
<dbReference type="PANTHER" id="PTHR32039:SF7">
    <property type="entry name" value="COMPETENCE PROTEIN COMM"/>
    <property type="match status" value="1"/>
</dbReference>
<feature type="domain" description="MCM C-terminal AAA(+) ATPase" evidence="4">
    <location>
        <begin position="292"/>
        <end position="357"/>
    </location>
</feature>
<evidence type="ECO:0000313" key="6">
    <source>
        <dbReference type="Proteomes" id="UP000067689"/>
    </source>
</evidence>
<comment type="similarity">
    <text evidence="1">Belongs to the Mg-chelatase subunits D/I family. ComM subfamily.</text>
</comment>
<dbReference type="Pfam" id="PF01078">
    <property type="entry name" value="Mg_chelatase"/>
    <property type="match status" value="1"/>
</dbReference>
<dbReference type="InterPro" id="IPR014721">
    <property type="entry name" value="Ribsml_uS5_D2-typ_fold_subgr"/>
</dbReference>
<keyword evidence="6" id="KW-1185">Reference proteome</keyword>
<dbReference type="GO" id="GO:0003677">
    <property type="term" value="F:DNA binding"/>
    <property type="evidence" value="ECO:0007669"/>
    <property type="project" value="InterPro"/>
</dbReference>
<dbReference type="Gene3D" id="3.40.50.300">
    <property type="entry name" value="P-loop containing nucleotide triphosphate hydrolases"/>
    <property type="match status" value="1"/>
</dbReference>
<dbReference type="InterPro" id="IPR001208">
    <property type="entry name" value="MCM_dom"/>
</dbReference>
<dbReference type="KEGG" id="aer:AERYTH_07400"/>
<dbReference type="InterPro" id="IPR025158">
    <property type="entry name" value="Mg_chelat-rel_C"/>
</dbReference>